<protein>
    <submittedName>
        <fullName evidence="3">Uncharacterized protein</fullName>
    </submittedName>
</protein>
<evidence type="ECO:0000256" key="1">
    <source>
        <dbReference type="SAM" id="MobiDB-lite"/>
    </source>
</evidence>
<sequence>MPQLGFDSGSTNTGEKSESDFPASTRLLAIKRPRQFSSQEGILVVKKFREIKRRKRLGTDPSVIKSTSLQALIQLSLPEHPKSQCKENGPSADNEKDSLRSIETLRDCTTSHEVCGTRSISPSNMKPKSEDNIQRHSLELLYELTLCLKSSRVPTHFDIVVFQTMTFGAVSGSGLISWEQSSTTVDGWPIIPITLFVTTVLCTLGLPLSLIVADDIKDAQRLISECHYNLLNANLETEQREDETQASRINEKAEMDVTKCNYSFLEKNDAPKGKCPCLQCRSRMWRIVVFSALWVPSIFAAISSVTFLISMYAILHMTETNSTGITALSTTIGPLLIFFATGLLLVCRMVVRKKADTIVFQMTQRKSERE</sequence>
<evidence type="ECO:0000256" key="2">
    <source>
        <dbReference type="SAM" id="Phobius"/>
    </source>
</evidence>
<dbReference type="AlphaFoldDB" id="A0A4S4LDD0"/>
<name>A0A4S4LDD0_9AGAM</name>
<dbReference type="EMBL" id="SGPK01000057">
    <property type="protein sequence ID" value="THH09635.1"/>
    <property type="molecule type" value="Genomic_DNA"/>
</dbReference>
<keyword evidence="2" id="KW-1133">Transmembrane helix</keyword>
<feature type="region of interest" description="Disordered" evidence="1">
    <location>
        <begin position="1"/>
        <end position="23"/>
    </location>
</feature>
<evidence type="ECO:0000313" key="3">
    <source>
        <dbReference type="EMBL" id="THH09635.1"/>
    </source>
</evidence>
<proteinExistence type="predicted"/>
<organism evidence="3 4">
    <name type="scientific">Phellinidium pouzarii</name>
    <dbReference type="NCBI Taxonomy" id="167371"/>
    <lineage>
        <taxon>Eukaryota</taxon>
        <taxon>Fungi</taxon>
        <taxon>Dikarya</taxon>
        <taxon>Basidiomycota</taxon>
        <taxon>Agaricomycotina</taxon>
        <taxon>Agaricomycetes</taxon>
        <taxon>Hymenochaetales</taxon>
        <taxon>Hymenochaetaceae</taxon>
        <taxon>Phellinidium</taxon>
    </lineage>
</organism>
<keyword evidence="2" id="KW-0812">Transmembrane</keyword>
<keyword evidence="4" id="KW-1185">Reference proteome</keyword>
<feature type="transmembrane region" description="Helical" evidence="2">
    <location>
        <begin position="287"/>
        <end position="315"/>
    </location>
</feature>
<evidence type="ECO:0000313" key="4">
    <source>
        <dbReference type="Proteomes" id="UP000308199"/>
    </source>
</evidence>
<dbReference type="OrthoDB" id="10638002at2759"/>
<feature type="transmembrane region" description="Helical" evidence="2">
    <location>
        <begin position="190"/>
        <end position="213"/>
    </location>
</feature>
<dbReference type="Proteomes" id="UP000308199">
    <property type="component" value="Unassembled WGS sequence"/>
</dbReference>
<keyword evidence="2" id="KW-0472">Membrane</keyword>
<feature type="transmembrane region" description="Helical" evidence="2">
    <location>
        <begin position="327"/>
        <end position="347"/>
    </location>
</feature>
<comment type="caution">
    <text evidence="3">The sequence shown here is derived from an EMBL/GenBank/DDBJ whole genome shotgun (WGS) entry which is preliminary data.</text>
</comment>
<accession>A0A4S4LDD0</accession>
<gene>
    <name evidence="3" type="ORF">EW145_g1864</name>
</gene>
<reference evidence="3 4" key="1">
    <citation type="submission" date="2019-02" db="EMBL/GenBank/DDBJ databases">
        <title>Genome sequencing of the rare red list fungi Phellinidium pouzarii.</title>
        <authorList>
            <person name="Buettner E."/>
            <person name="Kellner H."/>
        </authorList>
    </citation>
    <scope>NUCLEOTIDE SEQUENCE [LARGE SCALE GENOMIC DNA]</scope>
    <source>
        <strain evidence="3 4">DSM 108285</strain>
    </source>
</reference>